<comment type="caution">
    <text evidence="6">The sequence shown here is derived from an EMBL/GenBank/DDBJ whole genome shotgun (WGS) entry which is preliminary data.</text>
</comment>
<dbReference type="Pfam" id="PF10356">
    <property type="entry name" value="RRG7"/>
    <property type="match status" value="1"/>
</dbReference>
<gene>
    <name evidence="6" type="ORF">BN980_GECA02s02188g</name>
</gene>
<sequence>MHALRFGLLPGAITSNCRQLIVLQAPLAALPAYRRRFATSRSLKVDQVASIPATTTTTKTTKTPKKRVASKPKTTKVAETKASTKTAKSTTTKKAAATTTKKTKKSTTTALKEPATKPTRRRKTTSKTTTIKSPKATKTKSTVITPTATTSTRRPRAATKLLQHQQHYDFNSYLQFLETAGKSTATTVSTGTLYEYATIQALAKLGFRNLVRCGKAGDNGVDVVGTCDASAVARTLLEPRPTTKSGSTSRGRKPQLLHHIQTVFQVLSRPGEDPTIATAAAAADHNEPEVRVSEPPPASPFNVIVQCKASEASVGSYLMREMAGSYFAFTNTTLELRSAPAAVPTMVILVTAGGRLTTGAYKQLEASQMPMVYMYLEKPRCAGGSANMYDPKSYRLGGISQVTPNQYAKELLKQHGLAFKIVRSYSLKPAVIVDQVAASKAN</sequence>
<evidence type="ECO:0000256" key="2">
    <source>
        <dbReference type="ARBA" id="ARBA00009554"/>
    </source>
</evidence>
<comment type="subcellular location">
    <subcellularLocation>
        <location evidence="1">Mitochondrion</location>
    </subcellularLocation>
</comment>
<evidence type="ECO:0000256" key="1">
    <source>
        <dbReference type="ARBA" id="ARBA00004173"/>
    </source>
</evidence>
<dbReference type="PANTHER" id="PTHR28133">
    <property type="entry name" value="REQUIRED FOR RESPIRATORY GROWTH PROTEIN 7, MITOCHONDRIAL"/>
    <property type="match status" value="1"/>
</dbReference>
<dbReference type="GO" id="GO:0005739">
    <property type="term" value="C:mitochondrion"/>
    <property type="evidence" value="ECO:0007669"/>
    <property type="project" value="UniProtKB-SubCell"/>
</dbReference>
<dbReference type="OrthoDB" id="20734at2759"/>
<organism evidence="6 7">
    <name type="scientific">Geotrichum candidum</name>
    <name type="common">Oospora lactis</name>
    <name type="synonym">Dipodascus geotrichum</name>
    <dbReference type="NCBI Taxonomy" id="1173061"/>
    <lineage>
        <taxon>Eukaryota</taxon>
        <taxon>Fungi</taxon>
        <taxon>Dikarya</taxon>
        <taxon>Ascomycota</taxon>
        <taxon>Saccharomycotina</taxon>
        <taxon>Dipodascomycetes</taxon>
        <taxon>Dipodascales</taxon>
        <taxon>Dipodascaceae</taxon>
        <taxon>Geotrichum</taxon>
    </lineage>
</organism>
<dbReference type="EMBL" id="CCBN010000002">
    <property type="protein sequence ID" value="CDO51866.1"/>
    <property type="molecule type" value="Genomic_DNA"/>
</dbReference>
<evidence type="ECO:0000256" key="3">
    <source>
        <dbReference type="ARBA" id="ARBA00014638"/>
    </source>
</evidence>
<evidence type="ECO:0000256" key="4">
    <source>
        <dbReference type="ARBA" id="ARBA00023128"/>
    </source>
</evidence>
<protein>
    <recommendedName>
        <fullName evidence="3">Required for respiratory growth protein 7, mitochondrial</fullName>
    </recommendedName>
</protein>
<accession>A0A0J9X3U4</accession>
<dbReference type="Proteomes" id="UP000242525">
    <property type="component" value="Unassembled WGS sequence"/>
</dbReference>
<feature type="compositionally biased region" description="Basic residues" evidence="5">
    <location>
        <begin position="62"/>
        <end position="74"/>
    </location>
</feature>
<proteinExistence type="inferred from homology"/>
<dbReference type="PANTHER" id="PTHR28133:SF1">
    <property type="entry name" value="REQUIRED FOR RESPIRATORY GROWTH PROTEIN 7, MITOCHONDRIAL"/>
    <property type="match status" value="1"/>
</dbReference>
<reference evidence="6" key="1">
    <citation type="submission" date="2014-03" db="EMBL/GenBank/DDBJ databases">
        <authorList>
            <person name="Casaregola S."/>
        </authorList>
    </citation>
    <scope>NUCLEOTIDE SEQUENCE [LARGE SCALE GENOMIC DNA]</scope>
    <source>
        <strain evidence="6">CLIB 918</strain>
    </source>
</reference>
<dbReference type="InterPro" id="IPR018828">
    <property type="entry name" value="RRG7"/>
</dbReference>
<evidence type="ECO:0000256" key="5">
    <source>
        <dbReference type="SAM" id="MobiDB-lite"/>
    </source>
</evidence>
<dbReference type="AlphaFoldDB" id="A0A0J9X3U4"/>
<feature type="compositionally biased region" description="Low complexity" evidence="5">
    <location>
        <begin position="126"/>
        <end position="141"/>
    </location>
</feature>
<evidence type="ECO:0000313" key="6">
    <source>
        <dbReference type="EMBL" id="CDO51866.1"/>
    </source>
</evidence>
<keyword evidence="7" id="KW-1185">Reference proteome</keyword>
<evidence type="ECO:0000313" key="7">
    <source>
        <dbReference type="Proteomes" id="UP000242525"/>
    </source>
</evidence>
<keyword evidence="4" id="KW-0496">Mitochondrion</keyword>
<name>A0A0J9X3U4_GEOCN</name>
<comment type="similarity">
    <text evidence="2">Belongs to the RRG7 family.</text>
</comment>
<feature type="region of interest" description="Disordered" evidence="5">
    <location>
        <begin position="55"/>
        <end position="141"/>
    </location>
</feature>
<feature type="compositionally biased region" description="Low complexity" evidence="5">
    <location>
        <begin position="75"/>
        <end position="110"/>
    </location>
</feature>